<evidence type="ECO:0000313" key="1">
    <source>
        <dbReference type="EMBL" id="PSW26506.1"/>
    </source>
</evidence>
<comment type="caution">
    <text evidence="1">The sequence shown here is derived from an EMBL/GenBank/DDBJ whole genome shotgun (WGS) entry which is preliminary data.</text>
</comment>
<gene>
    <name evidence="1" type="ORF">C9I94_00500</name>
</gene>
<dbReference type="Proteomes" id="UP000240481">
    <property type="component" value="Unassembled WGS sequence"/>
</dbReference>
<accession>A0A0J8XW79</accession>
<sequence>MNNEVLFNVKSFRIISASFNVELNFMKKTLLLSLLVAVGLVGCGGNSEDDKPNPTVEKGVLYQNVNYDEAKNLTQNSALLPGYDFGLLTKIQGNEFYQTLVPLEKNLEFSKKGFNNKIEIDEIAGINPQPKLVRPVTIEHGDLNGNLYLNIVDDAMDFELRKLDTTWKTGTKFVDGKNELEIEGMIIRSGKDMHPLTHVAGTFYKFNADPTGEMHFLITMYRDGGQLYLNRAMYSKEGKLIQPLDPLVSK</sequence>
<name>A0A0J8XW79_9GAMM</name>
<keyword evidence="2" id="KW-1185">Reference proteome</keyword>
<dbReference type="AlphaFoldDB" id="A0A0J8XW79"/>
<proteinExistence type="predicted"/>
<dbReference type="EMBL" id="PYLZ01000001">
    <property type="protein sequence ID" value="PSW26506.1"/>
    <property type="molecule type" value="Genomic_DNA"/>
</dbReference>
<evidence type="ECO:0000313" key="2">
    <source>
        <dbReference type="Proteomes" id="UP000240481"/>
    </source>
</evidence>
<organism evidence="1 2">
    <name type="scientific">Photobacterium swingsii</name>
    <dbReference type="NCBI Taxonomy" id="680026"/>
    <lineage>
        <taxon>Bacteria</taxon>
        <taxon>Pseudomonadati</taxon>
        <taxon>Pseudomonadota</taxon>
        <taxon>Gammaproteobacteria</taxon>
        <taxon>Vibrionales</taxon>
        <taxon>Vibrionaceae</taxon>
        <taxon>Photobacterium</taxon>
    </lineage>
</organism>
<reference evidence="1 2" key="1">
    <citation type="submission" date="2018-01" db="EMBL/GenBank/DDBJ databases">
        <title>Whole genome sequencing of Histamine producing bacteria.</title>
        <authorList>
            <person name="Butler K."/>
        </authorList>
    </citation>
    <scope>NUCLEOTIDE SEQUENCE [LARGE SCALE GENOMIC DNA]</scope>
    <source>
        <strain evidence="1 2">DSM 24669</strain>
    </source>
</reference>
<protein>
    <submittedName>
        <fullName evidence="1">Uncharacterized protein</fullName>
    </submittedName>
</protein>